<dbReference type="EMBL" id="MT472638">
    <property type="protein sequence ID" value="QRG34870.1"/>
    <property type="molecule type" value="Genomic_RNA"/>
</dbReference>
<dbReference type="KEGG" id="vg:80551299"/>
<keyword evidence="4" id="KW-1185">Reference proteome</keyword>
<protein>
    <submittedName>
        <fullName evidence="3">Putative virion protein</fullName>
    </submittedName>
</protein>
<accession>A0A890CSA5</accession>
<feature type="transmembrane region" description="Helical" evidence="2">
    <location>
        <begin position="73"/>
        <end position="95"/>
    </location>
</feature>
<feature type="transmembrane region" description="Helical" evidence="2">
    <location>
        <begin position="144"/>
        <end position="165"/>
    </location>
</feature>
<keyword evidence="2" id="KW-0472">Membrane</keyword>
<dbReference type="Pfam" id="PF16504">
    <property type="entry name" value="SP24"/>
    <property type="match status" value="1"/>
</dbReference>
<evidence type="ECO:0000313" key="3">
    <source>
        <dbReference type="EMBL" id="QRG34870.1"/>
    </source>
</evidence>
<feature type="compositionally biased region" description="Polar residues" evidence="1">
    <location>
        <begin position="178"/>
        <end position="188"/>
    </location>
</feature>
<gene>
    <name evidence="3" type="primary">p25</name>
</gene>
<dbReference type="InterPro" id="IPR032441">
    <property type="entry name" value="SP24"/>
</dbReference>
<organism evidence="3 4">
    <name type="scientific">Hibiscus yellow blotch virus</name>
    <dbReference type="NCBI Taxonomy" id="2809748"/>
    <lineage>
        <taxon>Viruses</taxon>
        <taxon>Riboviria</taxon>
        <taxon>Orthornavirae</taxon>
        <taxon>Kitrinoviricota</taxon>
        <taxon>Alsuviricetes</taxon>
        <taxon>Martellivirales</taxon>
        <taxon>Kitaviridae</taxon>
        <taxon>Cilevirus</taxon>
        <taxon>Cilevirus oahuense</taxon>
    </lineage>
</organism>
<feature type="transmembrane region" description="Helical" evidence="2">
    <location>
        <begin position="107"/>
        <end position="132"/>
    </location>
</feature>
<feature type="compositionally biased region" description="Pro residues" evidence="1">
    <location>
        <begin position="209"/>
        <end position="218"/>
    </location>
</feature>
<evidence type="ECO:0000256" key="2">
    <source>
        <dbReference type="SAM" id="Phobius"/>
    </source>
</evidence>
<feature type="transmembrane region" description="Helical" evidence="2">
    <location>
        <begin position="32"/>
        <end position="53"/>
    </location>
</feature>
<evidence type="ECO:0000256" key="1">
    <source>
        <dbReference type="SAM" id="MobiDB-lite"/>
    </source>
</evidence>
<name>A0A890CSA5_9VIRU</name>
<evidence type="ECO:0000313" key="4">
    <source>
        <dbReference type="Proteomes" id="UP000888220"/>
    </source>
</evidence>
<keyword evidence="2" id="KW-1133">Transmembrane helix</keyword>
<reference evidence="3" key="1">
    <citation type="journal article" date="2021" name="Front. Microbiol.">
        <title>A Virus Infecting Hibiscus rosa-sinensis Represents an Evolutionary Link Between Cileviruses and Higreviruses.</title>
        <authorList>
            <person name="Olmedo-Velarde A."/>
            <person name="Hu J."/>
            <person name="Melzer M.J."/>
        </authorList>
    </citation>
    <scope>NUCLEOTIDE SEQUENCE</scope>
    <source>
        <strain evidence="3">OUGC</strain>
    </source>
</reference>
<dbReference type="Proteomes" id="UP000888220">
    <property type="component" value="Genome"/>
</dbReference>
<dbReference type="RefSeq" id="YP_010840389.1">
    <property type="nucleotide sequence ID" value="NC_078674.1"/>
</dbReference>
<dbReference type="GeneID" id="80551299"/>
<sequence>MAKIVSRGRQMTRLNDPAEGVTEDLYRVISTFLVKPYVLVLYILVLLLLFGHLDADVEGVLEKLVREHPTNIFFRWALENLFRVMGALVFLPVVLDLPEDRRLWVGGGVALILLLLPQRSIIEYVIYSLVFLVYTNAKSVKTRFLVFVLALIALVYLGIITSAELSKLAESLPRVPTTRPSSASSNPVQVPVLRSPEGVSGDSVRRIITPPPGSPPSSTPSTTPVVRVGG</sequence>
<feature type="region of interest" description="Disordered" evidence="1">
    <location>
        <begin position="176"/>
        <end position="230"/>
    </location>
</feature>
<proteinExistence type="predicted"/>
<keyword evidence="2" id="KW-0812">Transmembrane</keyword>